<dbReference type="RefSeq" id="WP_196568051.1">
    <property type="nucleotide sequence ID" value="NZ_JADRYY010000022.1"/>
</dbReference>
<keyword evidence="1" id="KW-0540">Nuclease</keyword>
<accession>A0ABS0IR50</accession>
<organism evidence="1 2">
    <name type="scientific">Proteus alimentorum</name>
    <dbReference type="NCBI Taxonomy" id="1973495"/>
    <lineage>
        <taxon>Bacteria</taxon>
        <taxon>Pseudomonadati</taxon>
        <taxon>Pseudomonadota</taxon>
        <taxon>Gammaproteobacteria</taxon>
        <taxon>Enterobacterales</taxon>
        <taxon>Morganellaceae</taxon>
        <taxon>Proteus</taxon>
    </lineage>
</organism>
<sequence length="114" mass="12971">MKKALNLTNVCVKTLSAVEAEPNRSNQHELNGVSQLKNILGPNRCSFDIRFSIRGEDSYTVSNVTWYDSREKHPTRSEYRLYFQTNDVMNQAKAGSTLILGIDVSDNFWGELII</sequence>
<keyword evidence="1" id="KW-0378">Hydrolase</keyword>
<name>A0ABS0IR50_9GAMM</name>
<dbReference type="Proteomes" id="UP000614721">
    <property type="component" value="Unassembled WGS sequence"/>
</dbReference>
<comment type="caution">
    <text evidence="1">The sequence shown here is derived from an EMBL/GenBank/DDBJ whole genome shotgun (WGS) entry which is preliminary data.</text>
</comment>
<reference evidence="1 2" key="1">
    <citation type="submission" date="2020-11" db="EMBL/GenBank/DDBJ databases">
        <title>Enhanced detection system for hospital associated transmission using whole genome sequencing surveillance.</title>
        <authorList>
            <person name="Harrison L.H."/>
            <person name="Van Tyne D."/>
            <person name="Marsh J.W."/>
            <person name="Griffith M.P."/>
            <person name="Snyder D.J."/>
            <person name="Cooper V.S."/>
            <person name="Mustapha M."/>
        </authorList>
    </citation>
    <scope>NUCLEOTIDE SEQUENCE [LARGE SCALE GENOMIC DNA]</scope>
    <source>
        <strain evidence="1 2">PR00075</strain>
    </source>
</reference>
<proteinExistence type="predicted"/>
<dbReference type="EMBL" id="JADSJP010000005">
    <property type="protein sequence ID" value="MBG2878488.1"/>
    <property type="molecule type" value="Genomic_DNA"/>
</dbReference>
<keyword evidence="2" id="KW-1185">Reference proteome</keyword>
<evidence type="ECO:0000313" key="2">
    <source>
        <dbReference type="Proteomes" id="UP000614721"/>
    </source>
</evidence>
<keyword evidence="1" id="KW-0255">Endonuclease</keyword>
<protein>
    <submittedName>
        <fullName evidence="1">Type II restriction endonuclease</fullName>
    </submittedName>
</protein>
<gene>
    <name evidence="1" type="ORF">I4902_04280</name>
</gene>
<dbReference type="GO" id="GO:0004519">
    <property type="term" value="F:endonuclease activity"/>
    <property type="evidence" value="ECO:0007669"/>
    <property type="project" value="UniProtKB-KW"/>
</dbReference>
<evidence type="ECO:0000313" key="1">
    <source>
        <dbReference type="EMBL" id="MBG2878488.1"/>
    </source>
</evidence>